<dbReference type="Gene3D" id="2.40.30.240">
    <property type="match status" value="1"/>
</dbReference>
<name>A0A1D7U2P7_9HYPH</name>
<dbReference type="InterPro" id="IPR024659">
    <property type="entry name" value="Phage_coat_Gp5"/>
</dbReference>
<reference evidence="1 2" key="1">
    <citation type="journal article" date="2015" name="Antonie Van Leeuwenhoek">
        <title>Bosea vaviloviae sp. nov., a new species of slow-growing rhizobia isolated from nodules of the relict species Vavilovia formosa (Stev.) Fed.</title>
        <authorList>
            <person name="Safronova V.I."/>
            <person name="Kuznetsova I.G."/>
            <person name="Sazanova A.L."/>
            <person name="Kimeklis A.K."/>
            <person name="Belimov A.A."/>
            <person name="Andronov E.E."/>
            <person name="Pinaev A.G."/>
            <person name="Chizhevskaya E.P."/>
            <person name="Pukhaev A.R."/>
            <person name="Popov K.P."/>
            <person name="Willems A."/>
            <person name="Tikhonovich I.A."/>
        </authorList>
    </citation>
    <scope>NUCLEOTIDE SEQUENCE [LARGE SCALE GENOMIC DNA]</scope>
    <source>
        <strain evidence="1 2">Vaf18</strain>
    </source>
</reference>
<dbReference type="KEGG" id="bvv:BHK69_15400"/>
<dbReference type="STRING" id="1526658.BHK69_15400"/>
<evidence type="ECO:0008006" key="3">
    <source>
        <dbReference type="Google" id="ProtNLM"/>
    </source>
</evidence>
<evidence type="ECO:0000313" key="1">
    <source>
        <dbReference type="EMBL" id="AOO81654.1"/>
    </source>
</evidence>
<dbReference type="EMBL" id="CP017147">
    <property type="protein sequence ID" value="AOO81654.1"/>
    <property type="molecule type" value="Genomic_DNA"/>
</dbReference>
<proteinExistence type="predicted"/>
<dbReference type="AlphaFoldDB" id="A0A1D7U2P7"/>
<dbReference type="Pfam" id="PF11651">
    <property type="entry name" value="P22_CoatProtein"/>
    <property type="match status" value="1"/>
</dbReference>
<evidence type="ECO:0000313" key="2">
    <source>
        <dbReference type="Proteomes" id="UP000094969"/>
    </source>
</evidence>
<dbReference type="OrthoDB" id="1867599at2"/>
<gene>
    <name evidence="1" type="ORF">BHK69_15400</name>
</gene>
<organism evidence="1 2">
    <name type="scientific">Bosea vaviloviae</name>
    <dbReference type="NCBI Taxonomy" id="1526658"/>
    <lineage>
        <taxon>Bacteria</taxon>
        <taxon>Pseudomonadati</taxon>
        <taxon>Pseudomonadota</taxon>
        <taxon>Alphaproteobacteria</taxon>
        <taxon>Hyphomicrobiales</taxon>
        <taxon>Boseaceae</taxon>
        <taxon>Bosea</taxon>
    </lineage>
</organism>
<dbReference type="RefSeq" id="WP_069690865.1">
    <property type="nucleotide sequence ID" value="NZ_CP017147.1"/>
</dbReference>
<accession>A0A1D7U2P7</accession>
<sequence length="411" mass="43551">MANTTLTPAIVAKTAVRILENELVMAGMVYRGYEDEFDKKLNGYSAGDTITIRKPTDFTVRDGAVMASQDVTEGRTTITVDKQKGVDFAFTSKELTLNIDELAERVIKPAMVQLANQIDLDVMAEYRNVPNWVGTPGQTVDAFADFAKAPTRMDLGAVPQDMRSGVLSPTDYWAMAGSQTALYMQNVAQGAYRKGRIGEIGGIDTYMSQNVPTHIVGPLGGAPLVNGGAQGVTYAAVKDIGSQSLVTDGWTAAAAARVKAGDVFTIAGVFDVNPVTKATLPHLKMFVVKADASSDASGNATLTISPPIITSGAFQTVSAVPADNAAMAFFGAAGTGYAQNLVFHKNAFALVVVPLVKPPGAVDVSRETYKNINARVIPVYDGTTDKSAWRLDILYGVKTVDPRLAVRLSGS</sequence>
<keyword evidence="2" id="KW-1185">Reference proteome</keyword>
<dbReference type="Proteomes" id="UP000094969">
    <property type="component" value="Chromosome"/>
</dbReference>
<protein>
    <recommendedName>
        <fullName evidence="3">P22 coat-protein 5 family protein</fullName>
    </recommendedName>
</protein>